<dbReference type="Gene3D" id="3.20.20.450">
    <property type="entry name" value="EAL domain"/>
    <property type="match status" value="1"/>
</dbReference>
<dbReference type="InterPro" id="IPR000700">
    <property type="entry name" value="PAS-assoc_C"/>
</dbReference>
<dbReference type="FunFam" id="3.30.70.270:FF:000001">
    <property type="entry name" value="Diguanylate cyclase domain protein"/>
    <property type="match status" value="1"/>
</dbReference>
<dbReference type="Gene3D" id="3.30.450.20">
    <property type="entry name" value="PAS domain"/>
    <property type="match status" value="2"/>
</dbReference>
<dbReference type="GO" id="GO:0006355">
    <property type="term" value="P:regulation of DNA-templated transcription"/>
    <property type="evidence" value="ECO:0007669"/>
    <property type="project" value="InterPro"/>
</dbReference>
<protein>
    <recommendedName>
        <fullName evidence="8">Diguanylate cyclase</fullName>
    </recommendedName>
</protein>
<dbReference type="NCBIfam" id="TIGR00254">
    <property type="entry name" value="GGDEF"/>
    <property type="match status" value="1"/>
</dbReference>
<accession>A0A267MBM7</accession>
<evidence type="ECO:0000259" key="3">
    <source>
        <dbReference type="PROSITE" id="PS50113"/>
    </source>
</evidence>
<dbReference type="InterPro" id="IPR035965">
    <property type="entry name" value="PAS-like_dom_sf"/>
</dbReference>
<feature type="coiled-coil region" evidence="1">
    <location>
        <begin position="125"/>
        <end position="180"/>
    </location>
</feature>
<dbReference type="CDD" id="cd00130">
    <property type="entry name" value="PAS"/>
    <property type="match status" value="2"/>
</dbReference>
<dbReference type="InterPro" id="IPR013767">
    <property type="entry name" value="PAS_fold"/>
</dbReference>
<dbReference type="InterPro" id="IPR000014">
    <property type="entry name" value="PAS"/>
</dbReference>
<dbReference type="FunFam" id="3.20.20.450:FF:000001">
    <property type="entry name" value="Cyclic di-GMP phosphodiesterase yahA"/>
    <property type="match status" value="1"/>
</dbReference>
<dbReference type="InterPro" id="IPR001633">
    <property type="entry name" value="EAL_dom"/>
</dbReference>
<dbReference type="Pfam" id="PF00563">
    <property type="entry name" value="EAL"/>
    <property type="match status" value="1"/>
</dbReference>
<reference evidence="6 7" key="1">
    <citation type="submission" date="2017-06" db="EMBL/GenBank/DDBJ databases">
        <title>Draft genome sequence of anaerobic fermentative bacterium Anaeromicrobium sediminis DY2726D isolated from West Pacific Ocean sediments.</title>
        <authorList>
            <person name="Zeng X."/>
        </authorList>
    </citation>
    <scope>NUCLEOTIDE SEQUENCE [LARGE SCALE GENOMIC DNA]</scope>
    <source>
        <strain evidence="6 7">DY2726D</strain>
    </source>
</reference>
<dbReference type="SUPFAM" id="SSF55785">
    <property type="entry name" value="PYP-like sensor domain (PAS domain)"/>
    <property type="match status" value="2"/>
</dbReference>
<evidence type="ECO:0000256" key="1">
    <source>
        <dbReference type="SAM" id="Coils"/>
    </source>
</evidence>
<evidence type="ECO:0000259" key="4">
    <source>
        <dbReference type="PROSITE" id="PS50883"/>
    </source>
</evidence>
<evidence type="ECO:0000313" key="6">
    <source>
        <dbReference type="EMBL" id="PAB56802.1"/>
    </source>
</evidence>
<dbReference type="InterPro" id="IPR000160">
    <property type="entry name" value="GGDEF_dom"/>
</dbReference>
<dbReference type="PROSITE" id="PS50887">
    <property type="entry name" value="GGDEF"/>
    <property type="match status" value="1"/>
</dbReference>
<dbReference type="InterPro" id="IPR052155">
    <property type="entry name" value="Biofilm_reg_signaling"/>
</dbReference>
<dbReference type="RefSeq" id="WP_095135789.1">
    <property type="nucleotide sequence ID" value="NZ_NIBG01000031.1"/>
</dbReference>
<dbReference type="SUPFAM" id="SSF55073">
    <property type="entry name" value="Nucleotide cyclase"/>
    <property type="match status" value="1"/>
</dbReference>
<sequence length="728" mass="84768">MINLRRGFKDENGEQYRSIVENMDELICKFLPDTTLIFVNNAYCDYFNKRASELIGTKFLELIPKTHHMFVMEKLKSFNINNHTITYEHSVVNAKGKTSWIKWTDKAIFDENDNIIEFQSIGTDITHLKKKEENLQNEYNEIELEVRKRTKDLEESNNKLEKEIKRKTIMEKELRDSEERYRKIVELSPNGIFIHIERKIVFANSSITKLLGGEEPEELIGKNILSFIHRDYHSKVESRLSNLNINKDMPLAKYKFIKVDGKTIDVEVTTTFFTYQGKPAIFSIARDISHRIESEKQIKYMAYYDTLTELPNRHFLNHYFEEIIKKDDRKQTLAVMFIDLDRFKIINDTLGHTFGDMVLKQVSRRLVKYIGKDHTICRHGGDEFIILMSNVSKEKTSQMAEGIISEFTKEFIIENHKIFISPSIGISLYPFDGHDGETLIKCADMAMYLAKEKGRNNYQFYISNLSQRACKKMYLENGLRKALENNEFTLYYQPQFNLSTEKFIGVEALIRWEHPDFGIVSPMEFIPLAEESGLIIPIGKWILENACRQNKIWEEAGFPQINIAVNISPVQFKSKDFVKMVEGVLKDTNIDPKYLELEITESIMQNMEDSILILNKLKNIGIKVSIDDFGTGYSSLSVLQNLPIDTLKIDQSFINDIKEDFNISPIVKTIIDMGNNLNLNIIAEGIEREYQIEYLKENKCFIGQGYLLSKPLSVEKINDIFKKFIYKG</sequence>
<dbReference type="Pfam" id="PF00989">
    <property type="entry name" value="PAS"/>
    <property type="match status" value="2"/>
</dbReference>
<keyword evidence="1" id="KW-0175">Coiled coil</keyword>
<dbReference type="EMBL" id="NIBG01000031">
    <property type="protein sequence ID" value="PAB56802.1"/>
    <property type="molecule type" value="Genomic_DNA"/>
</dbReference>
<name>A0A267MBM7_9FIRM</name>
<feature type="domain" description="PAS" evidence="2">
    <location>
        <begin position="177"/>
        <end position="247"/>
    </location>
</feature>
<dbReference type="Gene3D" id="3.30.70.270">
    <property type="match status" value="1"/>
</dbReference>
<dbReference type="PROSITE" id="PS50113">
    <property type="entry name" value="PAC"/>
    <property type="match status" value="1"/>
</dbReference>
<dbReference type="InterPro" id="IPR035919">
    <property type="entry name" value="EAL_sf"/>
</dbReference>
<dbReference type="CDD" id="cd01948">
    <property type="entry name" value="EAL"/>
    <property type="match status" value="1"/>
</dbReference>
<dbReference type="InterPro" id="IPR043128">
    <property type="entry name" value="Rev_trsase/Diguanyl_cyclase"/>
</dbReference>
<gene>
    <name evidence="6" type="ORF">CCE28_20215</name>
</gene>
<dbReference type="SMART" id="SM00052">
    <property type="entry name" value="EAL"/>
    <property type="match status" value="1"/>
</dbReference>
<dbReference type="PROSITE" id="PS50883">
    <property type="entry name" value="EAL"/>
    <property type="match status" value="1"/>
</dbReference>
<dbReference type="NCBIfam" id="TIGR00229">
    <property type="entry name" value="sensory_box"/>
    <property type="match status" value="2"/>
</dbReference>
<dbReference type="CDD" id="cd01949">
    <property type="entry name" value="GGDEF"/>
    <property type="match status" value="1"/>
</dbReference>
<dbReference type="SUPFAM" id="SSF141868">
    <property type="entry name" value="EAL domain-like"/>
    <property type="match status" value="1"/>
</dbReference>
<dbReference type="PANTHER" id="PTHR44757:SF2">
    <property type="entry name" value="BIOFILM ARCHITECTURE MAINTENANCE PROTEIN MBAA"/>
    <property type="match status" value="1"/>
</dbReference>
<evidence type="ECO:0008006" key="8">
    <source>
        <dbReference type="Google" id="ProtNLM"/>
    </source>
</evidence>
<feature type="domain" description="EAL" evidence="4">
    <location>
        <begin position="472"/>
        <end position="725"/>
    </location>
</feature>
<evidence type="ECO:0000259" key="2">
    <source>
        <dbReference type="PROSITE" id="PS50112"/>
    </source>
</evidence>
<feature type="domain" description="GGDEF" evidence="5">
    <location>
        <begin position="331"/>
        <end position="463"/>
    </location>
</feature>
<dbReference type="InterPro" id="IPR029787">
    <property type="entry name" value="Nucleotide_cyclase"/>
</dbReference>
<proteinExistence type="predicted"/>
<comment type="caution">
    <text evidence="6">The sequence shown here is derived from an EMBL/GenBank/DDBJ whole genome shotgun (WGS) entry which is preliminary data.</text>
</comment>
<dbReference type="OrthoDB" id="9762141at2"/>
<dbReference type="Pfam" id="PF00990">
    <property type="entry name" value="GGDEF"/>
    <property type="match status" value="1"/>
</dbReference>
<evidence type="ECO:0000313" key="7">
    <source>
        <dbReference type="Proteomes" id="UP000216024"/>
    </source>
</evidence>
<dbReference type="SMART" id="SM00267">
    <property type="entry name" value="GGDEF"/>
    <property type="match status" value="1"/>
</dbReference>
<evidence type="ECO:0000259" key="5">
    <source>
        <dbReference type="PROSITE" id="PS50887"/>
    </source>
</evidence>
<organism evidence="6 7">
    <name type="scientific">Anaeromicrobium sediminis</name>
    <dbReference type="NCBI Taxonomy" id="1478221"/>
    <lineage>
        <taxon>Bacteria</taxon>
        <taxon>Bacillati</taxon>
        <taxon>Bacillota</taxon>
        <taxon>Clostridia</taxon>
        <taxon>Peptostreptococcales</taxon>
        <taxon>Thermotaleaceae</taxon>
        <taxon>Anaeromicrobium</taxon>
    </lineage>
</organism>
<dbReference type="Proteomes" id="UP000216024">
    <property type="component" value="Unassembled WGS sequence"/>
</dbReference>
<dbReference type="PROSITE" id="PS50112">
    <property type="entry name" value="PAS"/>
    <property type="match status" value="1"/>
</dbReference>
<dbReference type="PANTHER" id="PTHR44757">
    <property type="entry name" value="DIGUANYLATE CYCLASE DGCP"/>
    <property type="match status" value="1"/>
</dbReference>
<dbReference type="AlphaFoldDB" id="A0A267MBM7"/>
<dbReference type="SMART" id="SM00091">
    <property type="entry name" value="PAS"/>
    <property type="match status" value="2"/>
</dbReference>
<feature type="domain" description="PAC" evidence="3">
    <location>
        <begin position="85"/>
        <end position="137"/>
    </location>
</feature>
<keyword evidence="7" id="KW-1185">Reference proteome</keyword>